<dbReference type="Proteomes" id="UP001177744">
    <property type="component" value="Unassembled WGS sequence"/>
</dbReference>
<dbReference type="InterPro" id="IPR051765">
    <property type="entry name" value="PH_domain-containing_F"/>
</dbReference>
<comment type="caution">
    <text evidence="1">The sequence shown here is derived from an EMBL/GenBank/DDBJ whole genome shotgun (WGS) entry which is preliminary data.</text>
</comment>
<dbReference type="GO" id="GO:0005769">
    <property type="term" value="C:early endosome"/>
    <property type="evidence" value="ECO:0007669"/>
    <property type="project" value="TreeGrafter"/>
</dbReference>
<evidence type="ECO:0000313" key="2">
    <source>
        <dbReference type="Proteomes" id="UP001177744"/>
    </source>
</evidence>
<dbReference type="PANTHER" id="PTHR46280">
    <property type="entry name" value="PLECKSTRIN HOMOLOGY DOMAIN-CONTAINING FAMILY F MEMBER 2-RELATED"/>
    <property type="match status" value="1"/>
</dbReference>
<sequence>MVEHLANVEINHQRIAQVESCFRAPGQPLALPGRVLLGEGVLTKECHRKAQPRPFFLFSDIPNGPAPTSLITHNCQPILA</sequence>
<dbReference type="GO" id="GO:0005764">
    <property type="term" value="C:lysosome"/>
    <property type="evidence" value="ECO:0007669"/>
    <property type="project" value="TreeGrafter"/>
</dbReference>
<dbReference type="GO" id="GO:0010508">
    <property type="term" value="P:positive regulation of autophagy"/>
    <property type="evidence" value="ECO:0007669"/>
    <property type="project" value="TreeGrafter"/>
</dbReference>
<dbReference type="AlphaFoldDB" id="A0AA40HG72"/>
<dbReference type="InterPro" id="IPR011993">
    <property type="entry name" value="PH-like_dom_sf"/>
</dbReference>
<organism evidence="1 2">
    <name type="scientific">Cnephaeus nilssonii</name>
    <name type="common">Northern bat</name>
    <name type="synonym">Eptesicus nilssonii</name>
    <dbReference type="NCBI Taxonomy" id="3371016"/>
    <lineage>
        <taxon>Eukaryota</taxon>
        <taxon>Metazoa</taxon>
        <taxon>Chordata</taxon>
        <taxon>Craniata</taxon>
        <taxon>Vertebrata</taxon>
        <taxon>Euteleostomi</taxon>
        <taxon>Mammalia</taxon>
        <taxon>Eutheria</taxon>
        <taxon>Laurasiatheria</taxon>
        <taxon>Chiroptera</taxon>
        <taxon>Yangochiroptera</taxon>
        <taxon>Vespertilionidae</taxon>
        <taxon>Cnephaeus</taxon>
    </lineage>
</organism>
<reference evidence="1" key="1">
    <citation type="submission" date="2023-06" db="EMBL/GenBank/DDBJ databases">
        <title>Reference genome for the Northern bat (Eptesicus nilssonii), a most northern bat species.</title>
        <authorList>
            <person name="Laine V.N."/>
            <person name="Pulliainen A.T."/>
            <person name="Lilley T.M."/>
        </authorList>
    </citation>
    <scope>NUCLEOTIDE SEQUENCE</scope>
    <source>
        <strain evidence="1">BLF_Eptnil</strain>
        <tissue evidence="1">Kidney</tissue>
    </source>
</reference>
<name>A0AA40HG72_CNENI</name>
<dbReference type="GO" id="GO:2001244">
    <property type="term" value="P:positive regulation of intrinsic apoptotic signaling pathway"/>
    <property type="evidence" value="ECO:0007669"/>
    <property type="project" value="TreeGrafter"/>
</dbReference>
<dbReference type="GO" id="GO:0008333">
    <property type="term" value="P:endosome to lysosome transport"/>
    <property type="evidence" value="ECO:0007669"/>
    <property type="project" value="TreeGrafter"/>
</dbReference>
<dbReference type="GO" id="GO:0007032">
    <property type="term" value="P:endosome organization"/>
    <property type="evidence" value="ECO:0007669"/>
    <property type="project" value="TreeGrafter"/>
</dbReference>
<dbReference type="PANTHER" id="PTHR46280:SF2">
    <property type="entry name" value="PLECKSTRIN HOMOLOGY DOMAIN-CONTAINING FAMILY F MEMBER 1"/>
    <property type="match status" value="1"/>
</dbReference>
<dbReference type="EMBL" id="JAULJE010000021">
    <property type="protein sequence ID" value="KAK1330604.1"/>
    <property type="molecule type" value="Genomic_DNA"/>
</dbReference>
<dbReference type="GO" id="GO:0035091">
    <property type="term" value="F:phosphatidylinositol binding"/>
    <property type="evidence" value="ECO:0007669"/>
    <property type="project" value="TreeGrafter"/>
</dbReference>
<protein>
    <submittedName>
        <fullName evidence="1">Uncharacterized protein</fullName>
    </submittedName>
</protein>
<proteinExistence type="predicted"/>
<accession>A0AA40HG72</accession>
<dbReference type="Gene3D" id="2.30.29.30">
    <property type="entry name" value="Pleckstrin-homology domain (PH domain)/Phosphotyrosine-binding domain (PTB)"/>
    <property type="match status" value="1"/>
</dbReference>
<evidence type="ECO:0000313" key="1">
    <source>
        <dbReference type="EMBL" id="KAK1330604.1"/>
    </source>
</evidence>
<dbReference type="SUPFAM" id="SSF50729">
    <property type="entry name" value="PH domain-like"/>
    <property type="match status" value="1"/>
</dbReference>
<keyword evidence="2" id="KW-1185">Reference proteome</keyword>
<gene>
    <name evidence="1" type="ORF">QTO34_010800</name>
</gene>